<dbReference type="GeneID" id="36403983"/>
<sequence>MLERRDKKDGLALATTMSFNYDRQAKIAHVSLLFRNHLRDIHMYRSMIQVIQKRVFEHDQFLEIPKKYDRLDSVLYAAVLVHGHNDVLCLRTTMWSSSVLNS</sequence>
<accession>A0A0P1AD45</accession>
<dbReference type="Proteomes" id="UP000054928">
    <property type="component" value="Unassembled WGS sequence"/>
</dbReference>
<dbReference type="EMBL" id="CCYD01000322">
    <property type="protein sequence ID" value="CEG38881.1"/>
    <property type="molecule type" value="Genomic_DNA"/>
</dbReference>
<dbReference type="RefSeq" id="XP_024575250.1">
    <property type="nucleotide sequence ID" value="XM_024724366.1"/>
</dbReference>
<keyword evidence="2" id="KW-1185">Reference proteome</keyword>
<dbReference type="AlphaFoldDB" id="A0A0P1AD45"/>
<organism evidence="1 2">
    <name type="scientific">Plasmopara halstedii</name>
    <name type="common">Downy mildew of sunflower</name>
    <dbReference type="NCBI Taxonomy" id="4781"/>
    <lineage>
        <taxon>Eukaryota</taxon>
        <taxon>Sar</taxon>
        <taxon>Stramenopiles</taxon>
        <taxon>Oomycota</taxon>
        <taxon>Peronosporomycetes</taxon>
        <taxon>Peronosporales</taxon>
        <taxon>Peronosporaceae</taxon>
        <taxon>Plasmopara</taxon>
    </lineage>
</organism>
<name>A0A0P1AD45_PLAHL</name>
<evidence type="ECO:0000313" key="1">
    <source>
        <dbReference type="EMBL" id="CEG38881.1"/>
    </source>
</evidence>
<proteinExistence type="predicted"/>
<evidence type="ECO:0000313" key="2">
    <source>
        <dbReference type="Proteomes" id="UP000054928"/>
    </source>
</evidence>
<protein>
    <submittedName>
        <fullName evidence="1">Uncharacterized protein</fullName>
    </submittedName>
</protein>
<reference evidence="2" key="1">
    <citation type="submission" date="2014-09" db="EMBL/GenBank/DDBJ databases">
        <authorList>
            <person name="Sharma Rahul"/>
            <person name="Thines Marco"/>
        </authorList>
    </citation>
    <scope>NUCLEOTIDE SEQUENCE [LARGE SCALE GENOMIC DNA]</scope>
</reference>